<dbReference type="Proteomes" id="UP001597115">
    <property type="component" value="Unassembled WGS sequence"/>
</dbReference>
<reference evidence="4" key="1">
    <citation type="journal article" date="2019" name="Int. J. Syst. Evol. Microbiol.">
        <title>The Global Catalogue of Microorganisms (GCM) 10K type strain sequencing project: providing services to taxonomists for standard genome sequencing and annotation.</title>
        <authorList>
            <consortium name="The Broad Institute Genomics Platform"/>
            <consortium name="The Broad Institute Genome Sequencing Center for Infectious Disease"/>
            <person name="Wu L."/>
            <person name="Ma J."/>
        </authorList>
    </citation>
    <scope>NUCLEOTIDE SEQUENCE [LARGE SCALE GENOMIC DNA]</scope>
    <source>
        <strain evidence="4">CGMCC 1.16275</strain>
    </source>
</reference>
<comment type="caution">
    <text evidence="3">The sequence shown here is derived from an EMBL/GenBank/DDBJ whole genome shotgun (WGS) entry which is preliminary data.</text>
</comment>
<evidence type="ECO:0000259" key="2">
    <source>
        <dbReference type="Pfam" id="PF07589"/>
    </source>
</evidence>
<name>A0ABW4I360_9SPHN</name>
<keyword evidence="1" id="KW-0732">Signal</keyword>
<accession>A0ABW4I360</accession>
<evidence type="ECO:0000313" key="4">
    <source>
        <dbReference type="Proteomes" id="UP001597115"/>
    </source>
</evidence>
<protein>
    <submittedName>
        <fullName evidence="3">PEPxxWA-CTERM sorting domain-containing protein</fullName>
    </submittedName>
</protein>
<feature type="signal peptide" evidence="1">
    <location>
        <begin position="1"/>
        <end position="19"/>
    </location>
</feature>
<proteinExistence type="predicted"/>
<feature type="domain" description="Ice-binding protein C-terminal" evidence="2">
    <location>
        <begin position="263"/>
        <end position="287"/>
    </location>
</feature>
<dbReference type="Pfam" id="PF07589">
    <property type="entry name" value="PEP-CTERM"/>
    <property type="match status" value="1"/>
</dbReference>
<evidence type="ECO:0000313" key="3">
    <source>
        <dbReference type="EMBL" id="MFD1612386.1"/>
    </source>
</evidence>
<dbReference type="RefSeq" id="WP_380889250.1">
    <property type="nucleotide sequence ID" value="NZ_JBHUDY010000001.1"/>
</dbReference>
<gene>
    <name evidence="3" type="ORF">ACFSCW_11285</name>
</gene>
<feature type="chain" id="PRO_5045733077" evidence="1">
    <location>
        <begin position="20"/>
        <end position="294"/>
    </location>
</feature>
<keyword evidence="4" id="KW-1185">Reference proteome</keyword>
<organism evidence="3 4">
    <name type="scientific">Sphingomonas tabacisoli</name>
    <dbReference type="NCBI Taxonomy" id="2249466"/>
    <lineage>
        <taxon>Bacteria</taxon>
        <taxon>Pseudomonadati</taxon>
        <taxon>Pseudomonadota</taxon>
        <taxon>Alphaproteobacteria</taxon>
        <taxon>Sphingomonadales</taxon>
        <taxon>Sphingomonadaceae</taxon>
        <taxon>Sphingomonas</taxon>
    </lineage>
</organism>
<evidence type="ECO:0000256" key="1">
    <source>
        <dbReference type="SAM" id="SignalP"/>
    </source>
</evidence>
<dbReference type="InterPro" id="IPR013424">
    <property type="entry name" value="Ice-binding_C"/>
</dbReference>
<dbReference type="EMBL" id="JBHUDY010000001">
    <property type="protein sequence ID" value="MFD1612386.1"/>
    <property type="molecule type" value="Genomic_DNA"/>
</dbReference>
<dbReference type="NCBIfam" id="TIGR02595">
    <property type="entry name" value="PEP_CTERM"/>
    <property type="match status" value="1"/>
</dbReference>
<dbReference type="NCBIfam" id="NF035944">
    <property type="entry name" value="PEPxxWA-CTERM"/>
    <property type="match status" value="1"/>
</dbReference>
<sequence length="294" mass="30386">MKIAVVFAAVAATVSLASAARADDYNLVIGPGVQTLPVSGPSGPIYAYDTPDTGTGFVSTAAPRNGNGSLEIHGDRARYVIGNMFRNDAFNPASASQALFSFNDLNTLTFDWQVATPSNGAGAHNTPAVRAHIIDGDVRAEMIWEGVYNGGTAGVAPAAGWQNAGADSTFYLNIREGAATFLANAGAGYSLANGTNGTLLLNGAQQNRVVGDWHSLFSSNAYVTGLSFGAGSGFGSNFVGFIDNVDVRSPNGNNFNVNFEAAAVPEPATWAMMLGGFGLVGAAMRRRSTKVVFA</sequence>